<keyword evidence="2" id="KW-1185">Reference proteome</keyword>
<dbReference type="Proteomes" id="UP000235771">
    <property type="component" value="Unassembled WGS sequence"/>
</dbReference>
<evidence type="ECO:0000313" key="2">
    <source>
        <dbReference type="Proteomes" id="UP000235771"/>
    </source>
</evidence>
<dbReference type="GeneID" id="98326146"/>
<dbReference type="EMBL" id="PNGV01000001">
    <property type="protein sequence ID" value="PMC43156.1"/>
    <property type="molecule type" value="Genomic_DNA"/>
</dbReference>
<dbReference type="AlphaFoldDB" id="A0A2N6RYF9"/>
<comment type="caution">
    <text evidence="1">The sequence shown here is derived from an EMBL/GenBank/DDBJ whole genome shotgun (WGS) entry which is preliminary data.</text>
</comment>
<reference evidence="1 2" key="1">
    <citation type="submission" date="2017-09" db="EMBL/GenBank/DDBJ databases">
        <title>Bacterial strain isolated from the female urinary microbiota.</title>
        <authorList>
            <person name="Thomas-White K."/>
            <person name="Kumar N."/>
            <person name="Forster S."/>
            <person name="Putonti C."/>
            <person name="Lawley T."/>
            <person name="Wolfe A.J."/>
        </authorList>
    </citation>
    <scope>NUCLEOTIDE SEQUENCE [LARGE SCALE GENOMIC DNA]</scope>
    <source>
        <strain evidence="1 2">UMB1686</strain>
    </source>
</reference>
<evidence type="ECO:0000313" key="1">
    <source>
        <dbReference type="EMBL" id="PMC43156.1"/>
    </source>
</evidence>
<organism evidence="1 2">
    <name type="scientific">Gardnerella greenwoodii</name>
    <dbReference type="NCBI Taxonomy" id="2914925"/>
    <lineage>
        <taxon>Bacteria</taxon>
        <taxon>Bacillati</taxon>
        <taxon>Actinomycetota</taxon>
        <taxon>Actinomycetes</taxon>
        <taxon>Bifidobacteriales</taxon>
        <taxon>Bifidobacteriaceae</taxon>
        <taxon>Gardnerella</taxon>
    </lineage>
</organism>
<dbReference type="RefSeq" id="WP_102694906.1">
    <property type="nucleotide sequence ID" value="NZ_JAKNCL010000001.1"/>
</dbReference>
<name>A0A2N6RYF9_9BIFI</name>
<gene>
    <name evidence="1" type="ORF">CJ216_03505</name>
</gene>
<proteinExistence type="predicted"/>
<sequence length="216" mass="24252">MDTSPALEQVKELLLPFNSIPNTALPFAHNLMQKGFASMGINPIKYKKDMSSTIRTLTREYFEKHPFSDWTLDNHVDRLHLVHKKTGALVRFLKKTDFGNGLPKAGHNIARINDWLQPSIYNQKDIFGKGVSNLFFVIAWSFADNGFSCAAYHPIGTGNKGVNAPADMMIQLGIDDSLYREAKFIAASEENELFMPKMNTIITELNSQSNTATQQP</sequence>
<accession>A0A2N6RYF9</accession>
<protein>
    <submittedName>
        <fullName evidence="1">Uncharacterized protein</fullName>
    </submittedName>
</protein>